<dbReference type="Pfam" id="PF01041">
    <property type="entry name" value="DegT_DnrJ_EryC1"/>
    <property type="match status" value="1"/>
</dbReference>
<keyword evidence="2" id="KW-0808">Transferase</keyword>
<comment type="similarity">
    <text evidence="1">Belongs to the DegT/DnrJ/EryC1 family.</text>
</comment>
<dbReference type="SUPFAM" id="SSF53383">
    <property type="entry name" value="PLP-dependent transferases"/>
    <property type="match status" value="1"/>
</dbReference>
<dbReference type="AlphaFoldDB" id="A0A8T3VQL7"/>
<accession>A0A8T3VQL7</accession>
<comment type="caution">
    <text evidence="2">The sequence shown here is derived from an EMBL/GenBank/DDBJ whole genome shotgun (WGS) entry which is preliminary data.</text>
</comment>
<protein>
    <submittedName>
        <fullName evidence="2">DegT/DnrJ/EryC1/StrS aminotransferase family protein</fullName>
    </submittedName>
</protein>
<evidence type="ECO:0000313" key="3">
    <source>
        <dbReference type="Proteomes" id="UP000732619"/>
    </source>
</evidence>
<dbReference type="Gene3D" id="3.40.640.10">
    <property type="entry name" value="Type I PLP-dependent aspartate aminotransferase-like (Major domain)"/>
    <property type="match status" value="1"/>
</dbReference>
<dbReference type="Proteomes" id="UP000732619">
    <property type="component" value="Unassembled WGS sequence"/>
</dbReference>
<name>A0A8T3VQL7_METOL</name>
<keyword evidence="1" id="KW-0663">Pyridoxal phosphate</keyword>
<keyword evidence="2" id="KW-0032">Aminotransferase</keyword>
<organism evidence="2 3">
    <name type="scientific">Methanobrevibacter olleyae</name>
    <dbReference type="NCBI Taxonomy" id="294671"/>
    <lineage>
        <taxon>Archaea</taxon>
        <taxon>Methanobacteriati</taxon>
        <taxon>Methanobacteriota</taxon>
        <taxon>Methanomada group</taxon>
        <taxon>Methanobacteria</taxon>
        <taxon>Methanobacteriales</taxon>
        <taxon>Methanobacteriaceae</taxon>
        <taxon>Methanobrevibacter</taxon>
    </lineage>
</organism>
<gene>
    <name evidence="2" type="ORF">E7Z75_03775</name>
</gene>
<evidence type="ECO:0000256" key="1">
    <source>
        <dbReference type="RuleBase" id="RU004508"/>
    </source>
</evidence>
<evidence type="ECO:0000313" key="2">
    <source>
        <dbReference type="EMBL" id="MBE6512260.1"/>
    </source>
</evidence>
<sequence>MNLKFKKPSKETQMAMSKVASGDDNQDYHSLAEGKLANITDHRYAKLLNSGNSSILAAMNSIDGAILIPDQGAWNGFKQIANFLNKDLITVKTNKGLIDLDELNESILSSSENNIIDLDDENNKSALFLTSFAAYTAEQDLKAICDFVHKNNILVVEDASGAIGDYENRLSNGSYSDIIIGSTGSPKIVNVEDGGFITTNNNSVFEKSKLLLKANKASNITACGIYNELDFAKDNLKKTVDACLYLKEAIEEKTSFNVFHKDKRGINVILETEDPKSLSYKLRQEFVLDSHGMITKCPNYNRLKENAVALEIKNLDIECLSQDNLDEIIKTLKCFDN</sequence>
<dbReference type="GO" id="GO:0008483">
    <property type="term" value="F:transaminase activity"/>
    <property type="evidence" value="ECO:0007669"/>
    <property type="project" value="UniProtKB-KW"/>
</dbReference>
<reference evidence="2" key="1">
    <citation type="submission" date="2019-04" db="EMBL/GenBank/DDBJ databases">
        <title>Evolution of Biomass-Degrading Anaerobic Consortia Revealed by Metagenomics.</title>
        <authorList>
            <person name="Peng X."/>
        </authorList>
    </citation>
    <scope>NUCLEOTIDE SEQUENCE</scope>
    <source>
        <strain evidence="2">SIG14</strain>
    </source>
</reference>
<proteinExistence type="inferred from homology"/>
<dbReference type="EMBL" id="SUTG01000012">
    <property type="protein sequence ID" value="MBE6512260.1"/>
    <property type="molecule type" value="Genomic_DNA"/>
</dbReference>
<dbReference type="InterPro" id="IPR015424">
    <property type="entry name" value="PyrdxlP-dep_Trfase"/>
</dbReference>
<dbReference type="InterPro" id="IPR015421">
    <property type="entry name" value="PyrdxlP-dep_Trfase_major"/>
</dbReference>
<dbReference type="InterPro" id="IPR000653">
    <property type="entry name" value="DegT/StrS_aminotransferase"/>
</dbReference>